<dbReference type="CDD" id="cd00077">
    <property type="entry name" value="HDc"/>
    <property type="match status" value="1"/>
</dbReference>
<dbReference type="OrthoDB" id="8895at2157"/>
<dbReference type="eggNOG" id="arCOG04430">
    <property type="taxonomic scope" value="Archaea"/>
</dbReference>
<dbReference type="AlphaFoldDB" id="A2BKW7"/>
<dbReference type="PANTHER" id="PTHR11373:SF4">
    <property type="entry name" value="DEOXYNUCLEOSIDE TRIPHOSPHATE TRIPHOSPHOHYDROLASE SAMHD1"/>
    <property type="match status" value="1"/>
</dbReference>
<dbReference type="GO" id="GO:0006203">
    <property type="term" value="P:dGTP catabolic process"/>
    <property type="evidence" value="ECO:0007669"/>
    <property type="project" value="TreeGrafter"/>
</dbReference>
<dbReference type="KEGG" id="hbu:Hbut_0775"/>
<evidence type="ECO:0000313" key="3">
    <source>
        <dbReference type="Proteomes" id="UP000002593"/>
    </source>
</evidence>
<gene>
    <name evidence="2" type="ordered locus">Hbut_0775</name>
</gene>
<name>A2BKW7_HYPBU</name>
<dbReference type="Gene3D" id="1.10.3210.10">
    <property type="entry name" value="Hypothetical protein af1432"/>
    <property type="match status" value="1"/>
</dbReference>
<dbReference type="InterPro" id="IPR050135">
    <property type="entry name" value="dGTPase-like"/>
</dbReference>
<proteinExistence type="predicted"/>
<evidence type="ECO:0000313" key="2">
    <source>
        <dbReference type="EMBL" id="ABM80628.1"/>
    </source>
</evidence>
<sequence>MDWCTPIKSFKDPVHGYVDLCGKLVPVVDSWVMQRLRGIRQTGFAYLVYHGMEHSRFNHSLGAAHLAKEALVFLAGNTRTHYRGVGGEEFANTLLRSIEVFQLAALVHDIGHLPFSHASESGIVEARRVFQVSEFEGIPLRHEEYTYSLIPAVAEMASASGVEPVFTNSLSKDLFLILRGRGAGLAPRDYTSECASHVLHQLIAGGLDVDRMDYLLRDSIYAGVRYGIFDVDRLIRVLIASPLLLAESEDLSGVRVSESACQVAVLDKGLSILETFLLARFYMFSEVYLHRVVEAYNAVYARLMGVLARDGLLCPGLQGCEVDIPRPPELEESKPEAIQAWGMLDDNMVLSLMKKIVAGRVKASSEARKLAAMIVERRHPKHYTYYESREAWGIYSNYLEKGLAEDWAKPLLEELVEMQRENPLLIIRPLRVHVASFEKINIYERNSGRLVDVKDAMQAEEYSRFGKLAQLGMHRIAVFTTPENGAAARKAIDLIKALDEEAKKRRKA</sequence>
<dbReference type="InterPro" id="IPR006674">
    <property type="entry name" value="HD_domain"/>
</dbReference>
<accession>A2BKW7</accession>
<dbReference type="GO" id="GO:0008832">
    <property type="term" value="F:dGTPase activity"/>
    <property type="evidence" value="ECO:0007669"/>
    <property type="project" value="TreeGrafter"/>
</dbReference>
<protein>
    <submittedName>
        <fullName evidence="2">Universally conserved protein</fullName>
    </submittedName>
</protein>
<dbReference type="SUPFAM" id="SSF109604">
    <property type="entry name" value="HD-domain/PDEase-like"/>
    <property type="match status" value="1"/>
</dbReference>
<dbReference type="HOGENOM" id="CLU_535988_0_0_2"/>
<reference evidence="2 3" key="1">
    <citation type="journal article" date="2007" name="Archaea">
        <title>The genome of Hyperthermus butylicus: a sulfur-reducing, peptide fermenting, neutrophilic Crenarchaeote growing up to 108 degrees C.</title>
        <authorList>
            <person name="Brugger K."/>
            <person name="Chen L."/>
            <person name="Stark M."/>
            <person name="Zibat A."/>
            <person name="Redder P."/>
            <person name="Ruepp A."/>
            <person name="Awayez M."/>
            <person name="She Q."/>
            <person name="Garrett R.A."/>
            <person name="Klenk H.P."/>
        </authorList>
    </citation>
    <scope>NUCLEOTIDE SEQUENCE [LARGE SCALE GENOMIC DNA]</scope>
    <source>
        <strain evidence="3">DSM 5456 / JCM 9403 / PLM1-5</strain>
    </source>
</reference>
<feature type="domain" description="HD/PDEase" evidence="1">
    <location>
        <begin position="52"/>
        <end position="224"/>
    </location>
</feature>
<dbReference type="SMART" id="SM00471">
    <property type="entry name" value="HDc"/>
    <property type="match status" value="1"/>
</dbReference>
<dbReference type="EnsemblBacteria" id="ABM80628">
    <property type="protein sequence ID" value="ABM80628"/>
    <property type="gene ID" value="Hbut_0775"/>
</dbReference>
<organism evidence="2 3">
    <name type="scientific">Hyperthermus butylicus (strain DSM 5456 / JCM 9403 / PLM1-5)</name>
    <dbReference type="NCBI Taxonomy" id="415426"/>
    <lineage>
        <taxon>Archaea</taxon>
        <taxon>Thermoproteota</taxon>
        <taxon>Thermoprotei</taxon>
        <taxon>Desulfurococcales</taxon>
        <taxon>Pyrodictiaceae</taxon>
        <taxon>Hyperthermus</taxon>
    </lineage>
</organism>
<dbReference type="RefSeq" id="WP_011821946.1">
    <property type="nucleotide sequence ID" value="NC_008818.1"/>
</dbReference>
<dbReference type="Proteomes" id="UP000002593">
    <property type="component" value="Chromosome"/>
</dbReference>
<dbReference type="EMBL" id="CP000493">
    <property type="protein sequence ID" value="ABM80628.1"/>
    <property type="molecule type" value="Genomic_DNA"/>
</dbReference>
<dbReference type="Pfam" id="PF01966">
    <property type="entry name" value="HD"/>
    <property type="match status" value="1"/>
</dbReference>
<dbReference type="PANTHER" id="PTHR11373">
    <property type="entry name" value="DEOXYNUCLEOSIDE TRIPHOSPHATE TRIPHOSPHOHYDROLASE"/>
    <property type="match status" value="1"/>
</dbReference>
<dbReference type="GeneID" id="25393301"/>
<dbReference type="InterPro" id="IPR003607">
    <property type="entry name" value="HD/PDEase_dom"/>
</dbReference>
<keyword evidence="3" id="KW-1185">Reference proteome</keyword>
<evidence type="ECO:0000259" key="1">
    <source>
        <dbReference type="SMART" id="SM00471"/>
    </source>
</evidence>